<evidence type="ECO:0000256" key="1">
    <source>
        <dbReference type="ARBA" id="ARBA00004123"/>
    </source>
</evidence>
<evidence type="ECO:0000256" key="3">
    <source>
        <dbReference type="ARBA" id="ARBA00010343"/>
    </source>
</evidence>
<dbReference type="Proteomes" id="UP000838412">
    <property type="component" value="Chromosome 1"/>
</dbReference>
<evidence type="ECO:0000259" key="9">
    <source>
        <dbReference type="Pfam" id="PF00125"/>
    </source>
</evidence>
<dbReference type="Gene3D" id="1.10.20.10">
    <property type="entry name" value="Histone, subunit A"/>
    <property type="match status" value="1"/>
</dbReference>
<dbReference type="GO" id="GO:0000786">
    <property type="term" value="C:nucleosome"/>
    <property type="evidence" value="ECO:0007669"/>
    <property type="project" value="UniProtKB-KW"/>
</dbReference>
<keyword evidence="7" id="KW-0544">Nucleosome core</keyword>
<evidence type="ECO:0000313" key="11">
    <source>
        <dbReference type="Proteomes" id="UP000838412"/>
    </source>
</evidence>
<dbReference type="GO" id="GO:0030527">
    <property type="term" value="F:structural constituent of chromatin"/>
    <property type="evidence" value="ECO:0007669"/>
    <property type="project" value="InterPro"/>
</dbReference>
<dbReference type="PRINTS" id="PR00622">
    <property type="entry name" value="HISTONEH3"/>
</dbReference>
<protein>
    <submittedName>
        <fullName evidence="10">HIST2H3A protein</fullName>
    </submittedName>
</protein>
<reference evidence="10" key="1">
    <citation type="submission" date="2022-01" db="EMBL/GenBank/DDBJ databases">
        <authorList>
            <person name="Braso-Vives M."/>
        </authorList>
    </citation>
    <scope>NUCLEOTIDE SEQUENCE</scope>
</reference>
<comment type="subcellular location">
    <subcellularLocation>
        <location evidence="2">Chromosome</location>
    </subcellularLocation>
    <subcellularLocation>
        <location evidence="1">Nucleus</location>
    </subcellularLocation>
</comment>
<keyword evidence="4" id="KW-0158">Chromosome</keyword>
<dbReference type="SUPFAM" id="SSF47113">
    <property type="entry name" value="Histone-fold"/>
    <property type="match status" value="1"/>
</dbReference>
<dbReference type="PANTHER" id="PTHR45810">
    <property type="entry name" value="HISTONE H3.2"/>
    <property type="match status" value="1"/>
</dbReference>
<dbReference type="InterPro" id="IPR000164">
    <property type="entry name" value="Histone_H3/CENP-A"/>
</dbReference>
<gene>
    <name evidence="10" type="primary">HIST2H3A</name>
    <name evidence="10" type="ORF">BLAG_LOCUS1649</name>
</gene>
<feature type="compositionally biased region" description="Gly residues" evidence="8">
    <location>
        <begin position="20"/>
        <end position="29"/>
    </location>
</feature>
<keyword evidence="11" id="KW-1185">Reference proteome</keyword>
<proteinExistence type="inferred from homology"/>
<dbReference type="InterPro" id="IPR009072">
    <property type="entry name" value="Histone-fold"/>
</dbReference>
<accession>A0A8J9VBH5</accession>
<dbReference type="PANTHER" id="PTHR45810:SF17">
    <property type="entry name" value="HISTONE H3-LIKE CENTROMERIC PROTEIN A"/>
    <property type="match status" value="1"/>
</dbReference>
<evidence type="ECO:0000256" key="8">
    <source>
        <dbReference type="SAM" id="MobiDB-lite"/>
    </source>
</evidence>
<sequence length="152" mass="16780">MVRPASSSPGRRETPARGPGRAGGPGRGQGAAARGPASRRDNDGQAKRRHRFRPGTRALMEIRKYQKSTSLLIRKLPFARLVREVCQDVGGMNHRWQAYAIMALQEAAEAFLVGLMEDANLIALHAKRVTLMPRDIQLARRIRGPEKGFSAT</sequence>
<evidence type="ECO:0000256" key="5">
    <source>
        <dbReference type="ARBA" id="ARBA00023125"/>
    </source>
</evidence>
<comment type="similarity">
    <text evidence="3">Belongs to the histone H3 family.</text>
</comment>
<evidence type="ECO:0000256" key="4">
    <source>
        <dbReference type="ARBA" id="ARBA00022454"/>
    </source>
</evidence>
<evidence type="ECO:0000256" key="2">
    <source>
        <dbReference type="ARBA" id="ARBA00004286"/>
    </source>
</evidence>
<dbReference type="GO" id="GO:0003677">
    <property type="term" value="F:DNA binding"/>
    <property type="evidence" value="ECO:0007669"/>
    <property type="project" value="UniProtKB-KW"/>
</dbReference>
<dbReference type="GO" id="GO:0005634">
    <property type="term" value="C:nucleus"/>
    <property type="evidence" value="ECO:0007669"/>
    <property type="project" value="UniProtKB-SubCell"/>
</dbReference>
<keyword evidence="5" id="KW-0238">DNA-binding</keyword>
<dbReference type="AlphaFoldDB" id="A0A8J9VBH5"/>
<name>A0A8J9VBH5_BRALA</name>
<dbReference type="OrthoDB" id="842664at2759"/>
<evidence type="ECO:0000313" key="10">
    <source>
        <dbReference type="EMBL" id="CAH1232599.1"/>
    </source>
</evidence>
<dbReference type="SMART" id="SM00428">
    <property type="entry name" value="H3"/>
    <property type="match status" value="1"/>
</dbReference>
<evidence type="ECO:0000256" key="7">
    <source>
        <dbReference type="ARBA" id="ARBA00023269"/>
    </source>
</evidence>
<dbReference type="FunFam" id="1.10.20.10:FF:000085">
    <property type="entry name" value="Histone H3.2"/>
    <property type="match status" value="1"/>
</dbReference>
<dbReference type="Pfam" id="PF00125">
    <property type="entry name" value="Histone"/>
    <property type="match status" value="1"/>
</dbReference>
<dbReference type="GO" id="GO:0046982">
    <property type="term" value="F:protein heterodimerization activity"/>
    <property type="evidence" value="ECO:0007669"/>
    <property type="project" value="InterPro"/>
</dbReference>
<dbReference type="InterPro" id="IPR007125">
    <property type="entry name" value="H2A/H2B/H3"/>
</dbReference>
<dbReference type="EMBL" id="OV696686">
    <property type="protein sequence ID" value="CAH1232599.1"/>
    <property type="molecule type" value="Genomic_DNA"/>
</dbReference>
<keyword evidence="6" id="KW-0539">Nucleus</keyword>
<evidence type="ECO:0000256" key="6">
    <source>
        <dbReference type="ARBA" id="ARBA00023242"/>
    </source>
</evidence>
<feature type="region of interest" description="Disordered" evidence="8">
    <location>
        <begin position="1"/>
        <end position="56"/>
    </location>
</feature>
<dbReference type="PROSITE" id="PS00959">
    <property type="entry name" value="HISTONE_H3_2"/>
    <property type="match status" value="1"/>
</dbReference>
<feature type="domain" description="Core Histone H2A/H2B/H3" evidence="9">
    <location>
        <begin position="54"/>
        <end position="142"/>
    </location>
</feature>
<organism evidence="10 11">
    <name type="scientific">Branchiostoma lanceolatum</name>
    <name type="common">Common lancelet</name>
    <name type="synonym">Amphioxus lanceolatum</name>
    <dbReference type="NCBI Taxonomy" id="7740"/>
    <lineage>
        <taxon>Eukaryota</taxon>
        <taxon>Metazoa</taxon>
        <taxon>Chordata</taxon>
        <taxon>Cephalochordata</taxon>
        <taxon>Leptocardii</taxon>
        <taxon>Amphioxiformes</taxon>
        <taxon>Branchiostomatidae</taxon>
        <taxon>Branchiostoma</taxon>
    </lineage>
</organism>
<dbReference type="CDD" id="cd22911">
    <property type="entry name" value="HFD_H3"/>
    <property type="match status" value="1"/>
</dbReference>